<dbReference type="EMBL" id="BGPR01002170">
    <property type="protein sequence ID" value="GBM68955.1"/>
    <property type="molecule type" value="Genomic_DNA"/>
</dbReference>
<protein>
    <submittedName>
        <fullName evidence="1">Uncharacterized protein</fullName>
    </submittedName>
</protein>
<keyword evidence="2" id="KW-1185">Reference proteome</keyword>
<proteinExistence type="predicted"/>
<accession>A0A4Y2HUS9</accession>
<dbReference type="OrthoDB" id="6464257at2759"/>
<organism evidence="1 2">
    <name type="scientific">Araneus ventricosus</name>
    <name type="common">Orbweaver spider</name>
    <name type="synonym">Epeira ventricosa</name>
    <dbReference type="NCBI Taxonomy" id="182803"/>
    <lineage>
        <taxon>Eukaryota</taxon>
        <taxon>Metazoa</taxon>
        <taxon>Ecdysozoa</taxon>
        <taxon>Arthropoda</taxon>
        <taxon>Chelicerata</taxon>
        <taxon>Arachnida</taxon>
        <taxon>Araneae</taxon>
        <taxon>Araneomorphae</taxon>
        <taxon>Entelegynae</taxon>
        <taxon>Araneoidea</taxon>
        <taxon>Araneidae</taxon>
        <taxon>Araneus</taxon>
    </lineage>
</organism>
<name>A0A4Y2HUS9_ARAVE</name>
<comment type="caution">
    <text evidence="1">The sequence shown here is derived from an EMBL/GenBank/DDBJ whole genome shotgun (WGS) entry which is preliminary data.</text>
</comment>
<reference evidence="1 2" key="1">
    <citation type="journal article" date="2019" name="Sci. Rep.">
        <title>Orb-weaving spider Araneus ventricosus genome elucidates the spidroin gene catalogue.</title>
        <authorList>
            <person name="Kono N."/>
            <person name="Nakamura H."/>
            <person name="Ohtoshi R."/>
            <person name="Moran D.A.P."/>
            <person name="Shinohara A."/>
            <person name="Yoshida Y."/>
            <person name="Fujiwara M."/>
            <person name="Mori M."/>
            <person name="Tomita M."/>
            <person name="Arakawa K."/>
        </authorList>
    </citation>
    <scope>NUCLEOTIDE SEQUENCE [LARGE SCALE GENOMIC DNA]</scope>
</reference>
<evidence type="ECO:0000313" key="2">
    <source>
        <dbReference type="Proteomes" id="UP000499080"/>
    </source>
</evidence>
<gene>
    <name evidence="1" type="ORF">AVEN_24360_1</name>
</gene>
<dbReference type="Proteomes" id="UP000499080">
    <property type="component" value="Unassembled WGS sequence"/>
</dbReference>
<sequence>MRTVQRTVINMDSQSQRPTHVPLLIARHKALRLAGPNNTTIELLMTGNTLPGLTSLISNCIGQMHVYEYGDNIINP</sequence>
<dbReference type="AlphaFoldDB" id="A0A4Y2HUS9"/>
<evidence type="ECO:0000313" key="1">
    <source>
        <dbReference type="EMBL" id="GBM68955.1"/>
    </source>
</evidence>